<dbReference type="InterPro" id="IPR019196">
    <property type="entry name" value="ABC_transp_unknown"/>
</dbReference>
<evidence type="ECO:0000259" key="2">
    <source>
        <dbReference type="Pfam" id="PF09822"/>
    </source>
</evidence>
<dbReference type="OrthoDB" id="9766228at2"/>
<dbReference type="InterPro" id="IPR055396">
    <property type="entry name" value="DUF7088"/>
</dbReference>
<feature type="domain" description="ABC-type uncharacterised transport system" evidence="2">
    <location>
        <begin position="170"/>
        <end position="367"/>
    </location>
</feature>
<dbReference type="AlphaFoldDB" id="A0A0N0C370"/>
<dbReference type="EMBL" id="LITU01000075">
    <property type="protein sequence ID" value="KOY13917.1"/>
    <property type="molecule type" value="Genomic_DNA"/>
</dbReference>
<evidence type="ECO:0000259" key="3">
    <source>
        <dbReference type="Pfam" id="PF23357"/>
    </source>
</evidence>
<dbReference type="RefSeq" id="WP_053783152.1">
    <property type="nucleotide sequence ID" value="NZ_LITU01000075.1"/>
</dbReference>
<proteinExistence type="predicted"/>
<accession>A0A0N0C370</accession>
<keyword evidence="1" id="KW-0812">Transmembrane</keyword>
<dbReference type="Pfam" id="PF09822">
    <property type="entry name" value="ABC_transp_aux"/>
    <property type="match status" value="1"/>
</dbReference>
<dbReference type="InterPro" id="IPR029062">
    <property type="entry name" value="Class_I_gatase-like"/>
</dbReference>
<evidence type="ECO:0000313" key="4">
    <source>
        <dbReference type="EMBL" id="KOY13917.1"/>
    </source>
</evidence>
<evidence type="ECO:0000313" key="5">
    <source>
        <dbReference type="Proteomes" id="UP000037688"/>
    </source>
</evidence>
<protein>
    <submittedName>
        <fullName evidence="4">ABC transporter</fullName>
    </submittedName>
</protein>
<feature type="domain" description="DUF7088" evidence="3">
    <location>
        <begin position="41"/>
        <end position="125"/>
    </location>
</feature>
<keyword evidence="5" id="KW-1185">Reference proteome</keyword>
<keyword evidence="1" id="KW-1133">Transmembrane helix</keyword>
<reference evidence="4 5" key="1">
    <citation type="submission" date="2015-08" db="EMBL/GenBank/DDBJ databases">
        <title>Draft genome sequence of cellulolytic and xylanolytic Paenibacillus sp. A59, isolated from a decaying forest soil from Patagonia, Argentina.</title>
        <authorList>
            <person name="Ghio S."/>
            <person name="Caceres A.M."/>
            <person name="Talia P."/>
            <person name="Grasso D."/>
            <person name="Campos E."/>
        </authorList>
    </citation>
    <scope>NUCLEOTIDE SEQUENCE [LARGE SCALE GENOMIC DNA]</scope>
    <source>
        <strain evidence="4 5">A59</strain>
    </source>
</reference>
<sequence length="464" mass="51435">MKKWLSHTNSTVLSVAVIGIFILLTLFLNSLGGFQLDLTSNKQYTLSDQSLTAIKNVKEDVNILVLTVENANNTVLNREVSDMVQEYTKRNNKLTMKQYNLTQEPTLASKYGITGSSIVLEQGDQHKVIDIASLFTAVGDGSDGSYQFTGEEKLTQALMNLSSTEMHKMVFLTGHEELGLDQLTTLRSSLEQNNITTEELQLNQAGQVPEEADVLAIIGPQRDISDTELKAIRTYLSNGGKLLLSLGFHEDMKLTWKNIDALMTDYGVVDEHAVMVDNQQASTMGPLWVVPEYGTHAITDKLSESKLYPMLSLSIALTSKEQDKYTLSPLIHSSDDSYGETNIAGLLQNETSNNPDQDVQGPVELGYAADTTDGKPKAVILGSSIFMQDSEIVNGGNRDFILNTVNYLSEKENGVTIRPRVQSGYQTAYLDGEQARTIFFVAIVAFPLIFVMIGVLLWWRRRRV</sequence>
<feature type="transmembrane region" description="Helical" evidence="1">
    <location>
        <begin position="438"/>
        <end position="459"/>
    </location>
</feature>
<evidence type="ECO:0000256" key="1">
    <source>
        <dbReference type="SAM" id="Phobius"/>
    </source>
</evidence>
<keyword evidence="1" id="KW-0472">Membrane</keyword>
<gene>
    <name evidence="4" type="ORF">AMS66_23760</name>
</gene>
<dbReference type="Proteomes" id="UP000037688">
    <property type="component" value="Unassembled WGS sequence"/>
</dbReference>
<dbReference type="SUPFAM" id="SSF52317">
    <property type="entry name" value="Class I glutamine amidotransferase-like"/>
    <property type="match status" value="1"/>
</dbReference>
<comment type="caution">
    <text evidence="4">The sequence shown here is derived from an EMBL/GenBank/DDBJ whole genome shotgun (WGS) entry which is preliminary data.</text>
</comment>
<dbReference type="Pfam" id="PF23357">
    <property type="entry name" value="DUF7088"/>
    <property type="match status" value="1"/>
</dbReference>
<organism evidence="4 5">
    <name type="scientific">Paenibacillus xylanivorans</name>
    <dbReference type="NCBI Taxonomy" id="1705561"/>
    <lineage>
        <taxon>Bacteria</taxon>
        <taxon>Bacillati</taxon>
        <taxon>Bacillota</taxon>
        <taxon>Bacilli</taxon>
        <taxon>Bacillales</taxon>
        <taxon>Paenibacillaceae</taxon>
        <taxon>Paenibacillus</taxon>
    </lineage>
</organism>
<dbReference type="PATRIC" id="fig|1705561.3.peg.4982"/>
<feature type="transmembrane region" description="Helical" evidence="1">
    <location>
        <begin position="12"/>
        <end position="34"/>
    </location>
</feature>
<name>A0A0N0C370_9BACL</name>